<dbReference type="EMBL" id="JBHRZG010000024">
    <property type="protein sequence ID" value="MFC3835356.1"/>
    <property type="molecule type" value="Genomic_DNA"/>
</dbReference>
<proteinExistence type="predicted"/>
<reference evidence="3" key="1">
    <citation type="journal article" date="2019" name="Int. J. Syst. Evol. Microbiol.">
        <title>The Global Catalogue of Microorganisms (GCM) 10K type strain sequencing project: providing services to taxonomists for standard genome sequencing and annotation.</title>
        <authorList>
            <consortium name="The Broad Institute Genomics Platform"/>
            <consortium name="The Broad Institute Genome Sequencing Center for Infectious Disease"/>
            <person name="Wu L."/>
            <person name="Ma J."/>
        </authorList>
    </citation>
    <scope>NUCLEOTIDE SEQUENCE [LARGE SCALE GENOMIC DNA]</scope>
    <source>
        <strain evidence="3">CCTCC AB 2017081</strain>
    </source>
</reference>
<evidence type="ECO:0000256" key="1">
    <source>
        <dbReference type="SAM" id="Phobius"/>
    </source>
</evidence>
<comment type="caution">
    <text evidence="2">The sequence shown here is derived from an EMBL/GenBank/DDBJ whole genome shotgun (WGS) entry which is preliminary data.</text>
</comment>
<organism evidence="2 3">
    <name type="scientific">Deinococcus rufus</name>
    <dbReference type="NCBI Taxonomy" id="2136097"/>
    <lineage>
        <taxon>Bacteria</taxon>
        <taxon>Thermotogati</taxon>
        <taxon>Deinococcota</taxon>
        <taxon>Deinococci</taxon>
        <taxon>Deinococcales</taxon>
        <taxon>Deinococcaceae</taxon>
        <taxon>Deinococcus</taxon>
    </lineage>
</organism>
<keyword evidence="1" id="KW-0472">Membrane</keyword>
<evidence type="ECO:0000313" key="2">
    <source>
        <dbReference type="EMBL" id="MFC3835356.1"/>
    </source>
</evidence>
<accession>A0ABV7ZD88</accession>
<evidence type="ECO:0000313" key="3">
    <source>
        <dbReference type="Proteomes" id="UP001595803"/>
    </source>
</evidence>
<gene>
    <name evidence="2" type="ORF">ACFOSB_21045</name>
</gene>
<protein>
    <submittedName>
        <fullName evidence="2">Uncharacterized protein</fullName>
    </submittedName>
</protein>
<dbReference type="Proteomes" id="UP001595803">
    <property type="component" value="Unassembled WGS sequence"/>
</dbReference>
<dbReference type="RefSeq" id="WP_322474634.1">
    <property type="nucleotide sequence ID" value="NZ_JBHRZG010000024.1"/>
</dbReference>
<keyword evidence="1" id="KW-0812">Transmembrane</keyword>
<feature type="transmembrane region" description="Helical" evidence="1">
    <location>
        <begin position="41"/>
        <end position="58"/>
    </location>
</feature>
<keyword evidence="1" id="KW-1133">Transmembrane helix</keyword>
<name>A0ABV7ZD88_9DEIO</name>
<sequence length="60" mass="6517">MGRHATTLSSSTGTVARARLRGAAPQVYPGHAQPHQPSFPLWFWFLLLTIAIVLFVAASL</sequence>
<keyword evidence="3" id="KW-1185">Reference proteome</keyword>